<dbReference type="CTD" id="4536"/>
<evidence type="ECO:0000256" key="8">
    <source>
        <dbReference type="ARBA" id="ARBA00022792"/>
    </source>
</evidence>
<evidence type="ECO:0000256" key="13">
    <source>
        <dbReference type="ARBA" id="ARBA00023075"/>
    </source>
</evidence>
<keyword evidence="15 17" id="KW-0472">Membrane</keyword>
<comment type="function">
    <text evidence="17">Core subunit of the mitochondrial membrane respiratory chain NADH dehydrogenase (Complex I) which catalyzes electron transfer from NADH through the respiratory chain, using ubiquinone as an electron acceptor. Essential for the catalytic activity and assembly of complex I.</text>
</comment>
<evidence type="ECO:0000256" key="4">
    <source>
        <dbReference type="ARBA" id="ARBA00021008"/>
    </source>
</evidence>
<evidence type="ECO:0000259" key="18">
    <source>
        <dbReference type="Pfam" id="PF00361"/>
    </source>
</evidence>
<dbReference type="InterPro" id="IPR050175">
    <property type="entry name" value="Complex_I_Subunit_2"/>
</dbReference>
<proteinExistence type="inferred from homology"/>
<evidence type="ECO:0000313" key="19">
    <source>
        <dbReference type="EMBL" id="QIZ12578.1"/>
    </source>
</evidence>
<evidence type="ECO:0000256" key="11">
    <source>
        <dbReference type="ARBA" id="ARBA00022989"/>
    </source>
</evidence>
<evidence type="ECO:0000256" key="12">
    <source>
        <dbReference type="ARBA" id="ARBA00023027"/>
    </source>
</evidence>
<gene>
    <name evidence="19" type="primary">ND2</name>
</gene>
<dbReference type="EMBL" id="MN864055">
    <property type="protein sequence ID" value="QIZ12578.1"/>
    <property type="molecule type" value="Genomic_DNA"/>
</dbReference>
<dbReference type="RefSeq" id="YP_009773376.1">
    <property type="nucleotide sequence ID" value="NC_047421.1"/>
</dbReference>
<protein>
    <recommendedName>
        <fullName evidence="4 17">NADH-ubiquinone oxidoreductase chain 2</fullName>
        <ecNumber evidence="3 17">7.1.1.2</ecNumber>
    </recommendedName>
</protein>
<keyword evidence="8 17" id="KW-0999">Mitochondrion inner membrane</keyword>
<comment type="catalytic activity">
    <reaction evidence="16 17">
        <text>a ubiquinone + NADH + 5 H(+)(in) = a ubiquinol + NAD(+) + 4 H(+)(out)</text>
        <dbReference type="Rhea" id="RHEA:29091"/>
        <dbReference type="Rhea" id="RHEA-COMP:9565"/>
        <dbReference type="Rhea" id="RHEA-COMP:9566"/>
        <dbReference type="ChEBI" id="CHEBI:15378"/>
        <dbReference type="ChEBI" id="CHEBI:16389"/>
        <dbReference type="ChEBI" id="CHEBI:17976"/>
        <dbReference type="ChEBI" id="CHEBI:57540"/>
        <dbReference type="ChEBI" id="CHEBI:57945"/>
        <dbReference type="EC" id="7.1.1.2"/>
    </reaction>
</comment>
<dbReference type="GO" id="GO:0006120">
    <property type="term" value="P:mitochondrial electron transport, NADH to ubiquinone"/>
    <property type="evidence" value="ECO:0007669"/>
    <property type="project" value="InterPro"/>
</dbReference>
<dbReference type="PANTHER" id="PTHR46552:SF1">
    <property type="entry name" value="NADH-UBIQUINONE OXIDOREDUCTASE CHAIN 2"/>
    <property type="match status" value="1"/>
</dbReference>
<evidence type="ECO:0000256" key="10">
    <source>
        <dbReference type="ARBA" id="ARBA00022982"/>
    </source>
</evidence>
<dbReference type="PRINTS" id="PR01436">
    <property type="entry name" value="NADHDHGNASE2"/>
</dbReference>
<reference evidence="19" key="1">
    <citation type="journal article" date="2020" name="BMC Evol. Biol.">
        <title>A mitogenomic phylogeny of chitons (Mollusca: Polyplacophora).</title>
        <authorList>
            <person name="Irisarri I."/>
            <person name="Uribe J.E."/>
            <person name="Eernisse D.J."/>
            <person name="Zardoya R."/>
        </authorList>
    </citation>
    <scope>NUCLEOTIDE SEQUENCE</scope>
</reference>
<dbReference type="EC" id="7.1.1.2" evidence="3 17"/>
<evidence type="ECO:0000256" key="5">
    <source>
        <dbReference type="ARBA" id="ARBA00022448"/>
    </source>
</evidence>
<dbReference type="InterPro" id="IPR003917">
    <property type="entry name" value="NADH_UbQ_OxRdtase_chain2"/>
</dbReference>
<evidence type="ECO:0000256" key="2">
    <source>
        <dbReference type="ARBA" id="ARBA00007012"/>
    </source>
</evidence>
<comment type="similarity">
    <text evidence="2 17">Belongs to the complex I subunit 2 family.</text>
</comment>
<dbReference type="GeneID" id="54614978"/>
<dbReference type="AlphaFoldDB" id="A0A6H1PG76"/>
<evidence type="ECO:0000256" key="16">
    <source>
        <dbReference type="ARBA" id="ARBA00049551"/>
    </source>
</evidence>
<dbReference type="Pfam" id="PF00361">
    <property type="entry name" value="Proton_antipo_M"/>
    <property type="match status" value="1"/>
</dbReference>
<dbReference type="GO" id="GO:0008137">
    <property type="term" value="F:NADH dehydrogenase (ubiquinone) activity"/>
    <property type="evidence" value="ECO:0007669"/>
    <property type="project" value="UniProtKB-EC"/>
</dbReference>
<evidence type="ECO:0000256" key="17">
    <source>
        <dbReference type="RuleBase" id="RU003403"/>
    </source>
</evidence>
<keyword evidence="9 17" id="KW-1278">Translocase</keyword>
<evidence type="ECO:0000256" key="1">
    <source>
        <dbReference type="ARBA" id="ARBA00004448"/>
    </source>
</evidence>
<evidence type="ECO:0000256" key="14">
    <source>
        <dbReference type="ARBA" id="ARBA00023128"/>
    </source>
</evidence>
<evidence type="ECO:0000256" key="7">
    <source>
        <dbReference type="ARBA" id="ARBA00022692"/>
    </source>
</evidence>
<keyword evidence="5" id="KW-0813">Transport</keyword>
<keyword evidence="14 17" id="KW-0496">Mitochondrion</keyword>
<feature type="transmembrane region" description="Helical" evidence="17">
    <location>
        <begin position="60"/>
        <end position="81"/>
    </location>
</feature>
<organism evidence="19">
    <name type="scientific">Nierstraszella lineata</name>
    <dbReference type="NCBI Taxonomy" id="515354"/>
    <lineage>
        <taxon>Eukaryota</taxon>
        <taxon>Metazoa</taxon>
        <taxon>Spiralia</taxon>
        <taxon>Lophotrochozoa</taxon>
        <taxon>Mollusca</taxon>
        <taxon>Polyplacophora</taxon>
        <taxon>Neoloricata</taxon>
        <taxon>Lepidopleurida</taxon>
        <taxon>Nierstraszellidae</taxon>
        <taxon>Nierstraszella</taxon>
    </lineage>
</organism>
<keyword evidence="12 17" id="KW-0520">NAD</keyword>
<evidence type="ECO:0000256" key="9">
    <source>
        <dbReference type="ARBA" id="ARBA00022967"/>
    </source>
</evidence>
<feature type="domain" description="NADH:quinone oxidoreductase/Mrp antiporter transmembrane" evidence="18">
    <location>
        <begin position="24"/>
        <end position="285"/>
    </location>
</feature>
<feature type="transmembrane region" description="Helical" evidence="17">
    <location>
        <begin position="276"/>
        <end position="301"/>
    </location>
</feature>
<dbReference type="InterPro" id="IPR001750">
    <property type="entry name" value="ND/Mrp_TM"/>
</dbReference>
<comment type="subcellular location">
    <subcellularLocation>
        <location evidence="1 17">Mitochondrion inner membrane</location>
        <topology evidence="1 17">Multi-pass membrane protein</topology>
    </subcellularLocation>
</comment>
<feature type="transmembrane region" description="Helical" evidence="17">
    <location>
        <begin position="313"/>
        <end position="335"/>
    </location>
</feature>
<feature type="transmembrane region" description="Helical" evidence="17">
    <location>
        <begin position="138"/>
        <end position="164"/>
    </location>
</feature>
<feature type="transmembrane region" description="Helical" evidence="17">
    <location>
        <begin position="240"/>
        <end position="264"/>
    </location>
</feature>
<feature type="transmembrane region" description="Helical" evidence="17">
    <location>
        <begin position="7"/>
        <end position="24"/>
    </location>
</feature>
<name>A0A6H1PG76_9MOLL</name>
<sequence>MLRFPVHAMFMYILFFGTFVSISSPHWFGIWLGLELNMMSFIPIIVSNGSSYEVESGMKYFLIQAIGSSLILFGSLFMYSLNGSWNFYNHTTINPIIFIAILLKLGAPPLHFWLPDVIIGMSWTSSLILLTWQKMVPLFLLATFFHAPSTPLTIICILSSIIGGVGGMNQTSLRPLLAYSSIGHMGWILCGVLLTPVYGLIYFFIYSTISCFIFFMLSSHELSNTAQSFSLFNWPMSDRLTFMVLLLSLAGLPPLTGFLAKFAILMSLSSLKWFSFAPILFIGSMMNLYYYLILIFCMLLSSPSWTSPTTSPTLKTLAIMFNFIGVVVLLLLPFITPYL</sequence>
<dbReference type="GO" id="GO:0005743">
    <property type="term" value="C:mitochondrial inner membrane"/>
    <property type="evidence" value="ECO:0007669"/>
    <property type="project" value="UniProtKB-SubCell"/>
</dbReference>
<keyword evidence="11 17" id="KW-1133">Transmembrane helix</keyword>
<keyword evidence="7 17" id="KW-0812">Transmembrane</keyword>
<evidence type="ECO:0000256" key="3">
    <source>
        <dbReference type="ARBA" id="ARBA00012944"/>
    </source>
</evidence>
<evidence type="ECO:0000256" key="15">
    <source>
        <dbReference type="ARBA" id="ARBA00023136"/>
    </source>
</evidence>
<keyword evidence="6 17" id="KW-0679">Respiratory chain</keyword>
<keyword evidence="10 17" id="KW-0249">Electron transport</keyword>
<accession>A0A6H1PG76</accession>
<keyword evidence="13 17" id="KW-0830">Ubiquinone</keyword>
<evidence type="ECO:0000256" key="6">
    <source>
        <dbReference type="ARBA" id="ARBA00022660"/>
    </source>
</evidence>
<geneLocation type="mitochondrion" evidence="19"/>
<dbReference type="PANTHER" id="PTHR46552">
    <property type="entry name" value="NADH-UBIQUINONE OXIDOREDUCTASE CHAIN 2"/>
    <property type="match status" value="1"/>
</dbReference>